<dbReference type="PROSITE" id="PS00893">
    <property type="entry name" value="NUDIX_BOX"/>
    <property type="match status" value="1"/>
</dbReference>
<gene>
    <name evidence="4" type="ORF">BIV57_02575</name>
</gene>
<comment type="cofactor">
    <cofactor evidence="1">
        <name>Mg(2+)</name>
        <dbReference type="ChEBI" id="CHEBI:18420"/>
    </cofactor>
</comment>
<dbReference type="STRING" id="1428644.BIV57_02575"/>
<dbReference type="Gene3D" id="3.90.79.10">
    <property type="entry name" value="Nucleoside Triphosphate Pyrophosphohydrolase"/>
    <property type="match status" value="1"/>
</dbReference>
<dbReference type="Pfam" id="PF00293">
    <property type="entry name" value="NUDIX"/>
    <property type="match status" value="1"/>
</dbReference>
<comment type="caution">
    <text evidence="4">The sequence shown here is derived from an EMBL/GenBank/DDBJ whole genome shotgun (WGS) entry which is preliminary data.</text>
</comment>
<evidence type="ECO:0000259" key="3">
    <source>
        <dbReference type="PROSITE" id="PS51462"/>
    </source>
</evidence>
<evidence type="ECO:0000256" key="1">
    <source>
        <dbReference type="ARBA" id="ARBA00001946"/>
    </source>
</evidence>
<organism evidence="4 5">
    <name type="scientific">Mangrovactinospora gilvigrisea</name>
    <dbReference type="NCBI Taxonomy" id="1428644"/>
    <lineage>
        <taxon>Bacteria</taxon>
        <taxon>Bacillati</taxon>
        <taxon>Actinomycetota</taxon>
        <taxon>Actinomycetes</taxon>
        <taxon>Kitasatosporales</taxon>
        <taxon>Streptomycetaceae</taxon>
        <taxon>Mangrovactinospora</taxon>
    </lineage>
</organism>
<dbReference type="AlphaFoldDB" id="A0A1J7CH97"/>
<dbReference type="InterPro" id="IPR020084">
    <property type="entry name" value="NUDIX_hydrolase_CS"/>
</dbReference>
<sequence>MIDKVAWIRVQNGRVLSTRSKGKTAWYFPGGKREAGESDAQTLLREVKEELDVELRPGTVAPYGVFEAQADGKADGVVVRMTCYTADYDGELTPSAEIDELDWIGWADRGRVSPVDVLILERLRDQKLLSS</sequence>
<dbReference type="Proteomes" id="UP000243342">
    <property type="component" value="Unassembled WGS sequence"/>
</dbReference>
<reference evidence="4 5" key="1">
    <citation type="submission" date="2016-10" db="EMBL/GenBank/DDBJ databases">
        <title>Genome sequence of Streptomyces gilvigriseus MUSC 26.</title>
        <authorList>
            <person name="Lee L.-H."/>
            <person name="Ser H.-L."/>
        </authorList>
    </citation>
    <scope>NUCLEOTIDE SEQUENCE [LARGE SCALE GENOMIC DNA]</scope>
    <source>
        <strain evidence="4 5">MUSC 26</strain>
    </source>
</reference>
<proteinExistence type="predicted"/>
<dbReference type="PANTHER" id="PTHR43046">
    <property type="entry name" value="GDP-MANNOSE MANNOSYL HYDROLASE"/>
    <property type="match status" value="1"/>
</dbReference>
<evidence type="ECO:0000313" key="4">
    <source>
        <dbReference type="EMBL" id="OIV39010.1"/>
    </source>
</evidence>
<evidence type="ECO:0000313" key="5">
    <source>
        <dbReference type="Proteomes" id="UP000243342"/>
    </source>
</evidence>
<evidence type="ECO:0000256" key="2">
    <source>
        <dbReference type="ARBA" id="ARBA00022801"/>
    </source>
</evidence>
<name>A0A1J7CH97_9ACTN</name>
<dbReference type="CDD" id="cd04690">
    <property type="entry name" value="NUDIX_Hydrolase"/>
    <property type="match status" value="1"/>
</dbReference>
<dbReference type="InterPro" id="IPR015797">
    <property type="entry name" value="NUDIX_hydrolase-like_dom_sf"/>
</dbReference>
<keyword evidence="2" id="KW-0378">Hydrolase</keyword>
<dbReference type="RefSeq" id="WP_071654978.1">
    <property type="nucleotide sequence ID" value="NZ_MLCF01000008.1"/>
</dbReference>
<dbReference type="SUPFAM" id="SSF55811">
    <property type="entry name" value="Nudix"/>
    <property type="match status" value="1"/>
</dbReference>
<dbReference type="GO" id="GO:0016787">
    <property type="term" value="F:hydrolase activity"/>
    <property type="evidence" value="ECO:0007669"/>
    <property type="project" value="UniProtKB-KW"/>
</dbReference>
<feature type="domain" description="Nudix hydrolase" evidence="3">
    <location>
        <begin position="1"/>
        <end position="125"/>
    </location>
</feature>
<keyword evidence="5" id="KW-1185">Reference proteome</keyword>
<dbReference type="OrthoDB" id="3532303at2"/>
<accession>A0A1J7CH97</accession>
<dbReference type="InterPro" id="IPR000086">
    <property type="entry name" value="NUDIX_hydrolase_dom"/>
</dbReference>
<dbReference type="PANTHER" id="PTHR43046:SF2">
    <property type="entry name" value="8-OXO-DGTP DIPHOSPHATASE-RELATED"/>
    <property type="match status" value="1"/>
</dbReference>
<dbReference type="EMBL" id="MLCF01000008">
    <property type="protein sequence ID" value="OIV39010.1"/>
    <property type="molecule type" value="Genomic_DNA"/>
</dbReference>
<dbReference type="PROSITE" id="PS51462">
    <property type="entry name" value="NUDIX"/>
    <property type="match status" value="1"/>
</dbReference>
<protein>
    <submittedName>
        <fullName evidence="4">DNA mismatch repair protein MutT</fullName>
    </submittedName>
</protein>